<dbReference type="EMBL" id="BAABFB010000007">
    <property type="protein sequence ID" value="GAA4471190.1"/>
    <property type="molecule type" value="Genomic_DNA"/>
</dbReference>
<dbReference type="RefSeq" id="WP_345341047.1">
    <property type="nucleotide sequence ID" value="NZ_BAABFB010000007.1"/>
</dbReference>
<evidence type="ECO:0000256" key="2">
    <source>
        <dbReference type="ARBA" id="ARBA00006683"/>
    </source>
</evidence>
<dbReference type="PANTHER" id="PTHR32309:SF31">
    <property type="entry name" value="CAPSULAR EXOPOLYSACCHARIDE FAMILY"/>
    <property type="match status" value="1"/>
</dbReference>
<keyword evidence="4 8" id="KW-0812">Transmembrane</keyword>
<evidence type="ECO:0000256" key="4">
    <source>
        <dbReference type="ARBA" id="ARBA00022692"/>
    </source>
</evidence>
<feature type="transmembrane region" description="Helical" evidence="8">
    <location>
        <begin position="16"/>
        <end position="37"/>
    </location>
</feature>
<gene>
    <name evidence="10" type="ORF">GCM10023094_01440</name>
</gene>
<keyword evidence="11" id="KW-1185">Reference proteome</keyword>
<keyword evidence="6 8" id="KW-0472">Membrane</keyword>
<feature type="domain" description="Polysaccharide chain length determinant N-terminal" evidence="9">
    <location>
        <begin position="5"/>
        <end position="89"/>
    </location>
</feature>
<feature type="transmembrane region" description="Helical" evidence="8">
    <location>
        <begin position="176"/>
        <end position="197"/>
    </location>
</feature>
<evidence type="ECO:0000256" key="6">
    <source>
        <dbReference type="ARBA" id="ARBA00023136"/>
    </source>
</evidence>
<dbReference type="PANTHER" id="PTHR32309">
    <property type="entry name" value="TYROSINE-PROTEIN KINASE"/>
    <property type="match status" value="1"/>
</dbReference>
<dbReference type="Proteomes" id="UP001501183">
    <property type="component" value="Unassembled WGS sequence"/>
</dbReference>
<dbReference type="InterPro" id="IPR050445">
    <property type="entry name" value="Bact_polysacc_biosynth/exp"/>
</dbReference>
<evidence type="ECO:0000313" key="11">
    <source>
        <dbReference type="Proteomes" id="UP001501183"/>
    </source>
</evidence>
<evidence type="ECO:0000313" key="10">
    <source>
        <dbReference type="EMBL" id="GAA4471190.1"/>
    </source>
</evidence>
<evidence type="ECO:0000256" key="5">
    <source>
        <dbReference type="ARBA" id="ARBA00022989"/>
    </source>
</evidence>
<name>A0ABP8NUH8_9NOCA</name>
<dbReference type="Pfam" id="PF02706">
    <property type="entry name" value="Wzz"/>
    <property type="match status" value="1"/>
</dbReference>
<evidence type="ECO:0000259" key="9">
    <source>
        <dbReference type="Pfam" id="PF02706"/>
    </source>
</evidence>
<dbReference type="InterPro" id="IPR003856">
    <property type="entry name" value="LPS_length_determ_N"/>
</dbReference>
<evidence type="ECO:0000256" key="3">
    <source>
        <dbReference type="ARBA" id="ARBA00022475"/>
    </source>
</evidence>
<dbReference type="SUPFAM" id="SSF52540">
    <property type="entry name" value="P-loop containing nucleoside triphosphate hydrolases"/>
    <property type="match status" value="1"/>
</dbReference>
<comment type="caution">
    <text evidence="10">The sequence shown here is derived from an EMBL/GenBank/DDBJ whole genome shotgun (WGS) entry which is preliminary data.</text>
</comment>
<accession>A0ABP8NUH8</accession>
<dbReference type="InterPro" id="IPR027417">
    <property type="entry name" value="P-loop_NTPase"/>
</dbReference>
<evidence type="ECO:0000256" key="1">
    <source>
        <dbReference type="ARBA" id="ARBA00004651"/>
    </source>
</evidence>
<organism evidence="10 11">
    <name type="scientific">Rhodococcus olei</name>
    <dbReference type="NCBI Taxonomy" id="2161675"/>
    <lineage>
        <taxon>Bacteria</taxon>
        <taxon>Bacillati</taxon>
        <taxon>Actinomycetota</taxon>
        <taxon>Actinomycetes</taxon>
        <taxon>Mycobacteriales</taxon>
        <taxon>Nocardiaceae</taxon>
        <taxon>Rhodococcus</taxon>
    </lineage>
</organism>
<dbReference type="Gene3D" id="3.40.50.300">
    <property type="entry name" value="P-loop containing nucleotide triphosphate hydrolases"/>
    <property type="match status" value="1"/>
</dbReference>
<proteinExistence type="inferred from homology"/>
<feature type="region of interest" description="Disordered" evidence="7">
    <location>
        <begin position="417"/>
        <end position="439"/>
    </location>
</feature>
<sequence>MTATLRAYARILRDRWRLVAATTVATAAAAVVVLLLVPPLYRSGFTVFVRTPGEVSHVEDGGDSYAQSRAQSYAALAHSPGLAGRVLENLGIDTSPEQFARHVTATTRPGTVLIDVSVAAANAQDAHLAAAAFVTEYAATVKSLESVPGSVLPRAELVVVDPPGAPTPVTVWGPRASVLLVGALVVGALLGALAAVLRSLFDRSIRDPRDAASVTGLPVLGTAGASAAGSAGPDVRLIWQRLRALLDEPDHGVVAVTDAGRGRCAAATALDLAGAAHARGDVPIVVDIDLASPDPTLLGGADRPGVADILLGHATVSTAMTEGPQGSTLAAGRESARHPGLLRRSDLSVLLEELRTGHQWVILVCPPLLSGAVATDVLGDCDAIVLTVGHGITTEAELRETTQLLPTRPAAGVVMCGGPRSRDVTESGDEDLRERTGAR</sequence>
<evidence type="ECO:0000256" key="8">
    <source>
        <dbReference type="SAM" id="Phobius"/>
    </source>
</evidence>
<comment type="similarity">
    <text evidence="2">Belongs to the CpsC/CapA family.</text>
</comment>
<evidence type="ECO:0000256" key="7">
    <source>
        <dbReference type="SAM" id="MobiDB-lite"/>
    </source>
</evidence>
<keyword evidence="3" id="KW-1003">Cell membrane</keyword>
<protein>
    <recommendedName>
        <fullName evidence="9">Polysaccharide chain length determinant N-terminal domain-containing protein</fullName>
    </recommendedName>
</protein>
<feature type="compositionally biased region" description="Basic and acidic residues" evidence="7">
    <location>
        <begin position="420"/>
        <end position="439"/>
    </location>
</feature>
<reference evidence="11" key="1">
    <citation type="journal article" date="2019" name="Int. J. Syst. Evol. Microbiol.">
        <title>The Global Catalogue of Microorganisms (GCM) 10K type strain sequencing project: providing services to taxonomists for standard genome sequencing and annotation.</title>
        <authorList>
            <consortium name="The Broad Institute Genomics Platform"/>
            <consortium name="The Broad Institute Genome Sequencing Center for Infectious Disease"/>
            <person name="Wu L."/>
            <person name="Ma J."/>
        </authorList>
    </citation>
    <scope>NUCLEOTIDE SEQUENCE [LARGE SCALE GENOMIC DNA]</scope>
    <source>
        <strain evidence="11">JCM 32206</strain>
    </source>
</reference>
<comment type="subcellular location">
    <subcellularLocation>
        <location evidence="1">Cell membrane</location>
        <topology evidence="1">Multi-pass membrane protein</topology>
    </subcellularLocation>
</comment>
<keyword evidence="5 8" id="KW-1133">Transmembrane helix</keyword>